<sequence length="148" mass="16110">MQSTQTPSTEPVVQVPVMVAAELQDSLLVVMRDLHRLEGLLNHATTNLLERFSEANVLLSGDSVGEEPGVDAARAALRSAVTELQFHDMATQLIVHTTQVLQGCAFRLASETMGREEDELDAPIMAIQPDRPNPVTQSEMDAGSIELF</sequence>
<organism evidence="2 3">
    <name type="scientific">Comamonas jiangduensis</name>
    <dbReference type="NCBI Taxonomy" id="1194168"/>
    <lineage>
        <taxon>Bacteria</taxon>
        <taxon>Pseudomonadati</taxon>
        <taxon>Pseudomonadota</taxon>
        <taxon>Betaproteobacteria</taxon>
        <taxon>Burkholderiales</taxon>
        <taxon>Comamonadaceae</taxon>
        <taxon>Comamonas</taxon>
    </lineage>
</organism>
<dbReference type="RefSeq" id="WP_219163623.1">
    <property type="nucleotide sequence ID" value="NZ_JBGJLR010000010.1"/>
</dbReference>
<keyword evidence="3" id="KW-1185">Reference proteome</keyword>
<gene>
    <name evidence="2" type="ORF">ACBP88_10475</name>
</gene>
<dbReference type="EMBL" id="JBGJLR010000010">
    <property type="protein sequence ID" value="MEZ2739866.1"/>
    <property type="molecule type" value="Genomic_DNA"/>
</dbReference>
<evidence type="ECO:0000313" key="2">
    <source>
        <dbReference type="EMBL" id="MEZ2739866.1"/>
    </source>
</evidence>
<protein>
    <submittedName>
        <fullName evidence="2">Uncharacterized protein</fullName>
    </submittedName>
</protein>
<evidence type="ECO:0000256" key="1">
    <source>
        <dbReference type="SAM" id="MobiDB-lite"/>
    </source>
</evidence>
<feature type="region of interest" description="Disordered" evidence="1">
    <location>
        <begin position="127"/>
        <end position="148"/>
    </location>
</feature>
<dbReference type="Proteomes" id="UP001567350">
    <property type="component" value="Unassembled WGS sequence"/>
</dbReference>
<comment type="caution">
    <text evidence="2">The sequence shown here is derived from an EMBL/GenBank/DDBJ whole genome shotgun (WGS) entry which is preliminary data.</text>
</comment>
<evidence type="ECO:0000313" key="3">
    <source>
        <dbReference type="Proteomes" id="UP001567350"/>
    </source>
</evidence>
<accession>A0ABV4IDG1</accession>
<name>A0ABV4IDG1_9BURK</name>
<reference evidence="2 3" key="1">
    <citation type="submission" date="2024-08" db="EMBL/GenBank/DDBJ databases">
        <authorList>
            <person name="Feng Z."/>
            <person name="Ronholm J."/>
        </authorList>
    </citation>
    <scope>NUCLEOTIDE SEQUENCE [LARGE SCALE GENOMIC DNA]</scope>
    <source>
        <strain evidence="2 3">4-AB0-8</strain>
    </source>
</reference>
<proteinExistence type="predicted"/>